<dbReference type="EMBL" id="FNON01000001">
    <property type="protein sequence ID" value="SDW51754.1"/>
    <property type="molecule type" value="Genomic_DNA"/>
</dbReference>
<dbReference type="STRING" id="589385.SAMN05421504_101799"/>
<dbReference type="Proteomes" id="UP000199515">
    <property type="component" value="Unassembled WGS sequence"/>
</dbReference>
<dbReference type="OrthoDB" id="9950928at2"/>
<name>A0A1H2U8I8_9PSEU</name>
<accession>A0A1H2U8I8</accession>
<proteinExistence type="predicted"/>
<protein>
    <submittedName>
        <fullName evidence="1">Uncharacterized protein</fullName>
    </submittedName>
</protein>
<dbReference type="RefSeq" id="WP_091286643.1">
    <property type="nucleotide sequence ID" value="NZ_FNON01000001.1"/>
</dbReference>
<dbReference type="AlphaFoldDB" id="A0A1H2U8I8"/>
<evidence type="ECO:0000313" key="2">
    <source>
        <dbReference type="Proteomes" id="UP000199515"/>
    </source>
</evidence>
<organism evidence="1 2">
    <name type="scientific">Amycolatopsis xylanica</name>
    <dbReference type="NCBI Taxonomy" id="589385"/>
    <lineage>
        <taxon>Bacteria</taxon>
        <taxon>Bacillati</taxon>
        <taxon>Actinomycetota</taxon>
        <taxon>Actinomycetes</taxon>
        <taxon>Pseudonocardiales</taxon>
        <taxon>Pseudonocardiaceae</taxon>
        <taxon>Amycolatopsis</taxon>
    </lineage>
</organism>
<reference evidence="1 2" key="1">
    <citation type="submission" date="2016-10" db="EMBL/GenBank/DDBJ databases">
        <authorList>
            <person name="de Groot N.N."/>
        </authorList>
    </citation>
    <scope>NUCLEOTIDE SEQUENCE [LARGE SCALE GENOMIC DNA]</scope>
    <source>
        <strain evidence="1 2">CPCC 202699</strain>
    </source>
</reference>
<sequence length="277" mass="31084">MPLNDHNATVKPGRLPDNERVSLEALLKGNGFTDEDCQKACSADAHATDLNTRFGRVAALEGRFDKNPSAQKRRQLRRELESEYDYLLDAAQRYVDDADTAYKAAVEAQVDQLRQENPTKNEMYMNIWTDRSARIVPDARLAKWVQAAAFRLEIRARYKAKYNPVAAPVSQLSQADQQALQTEKNNITAQLTAWATTPDGATGCNDIGTWGTSAGGAGTSFAVSQVNRRVWAELVTWWRGKENTYVTLSDTSHRSLKKFRDVNDGRSRTINYHLNVT</sequence>
<evidence type="ECO:0000313" key="1">
    <source>
        <dbReference type="EMBL" id="SDW51754.1"/>
    </source>
</evidence>
<keyword evidence="2" id="KW-1185">Reference proteome</keyword>
<gene>
    <name evidence="1" type="ORF">SAMN05421504_101799</name>
</gene>